<gene>
    <name evidence="3" type="ORF">H9L05_08650</name>
</gene>
<reference evidence="3 4" key="1">
    <citation type="submission" date="2020-08" db="EMBL/GenBank/DDBJ databases">
        <title>Genome sequence of Hymenobacter qilianensis JCM 19763T.</title>
        <authorList>
            <person name="Hyun D.-W."/>
            <person name="Bae J.-W."/>
        </authorList>
    </citation>
    <scope>NUCLEOTIDE SEQUENCE [LARGE SCALE GENOMIC DNA]</scope>
    <source>
        <strain evidence="3 4">JCM 19763</strain>
    </source>
</reference>
<name>A0A7H0GZ89_9BACT</name>
<evidence type="ECO:0000256" key="2">
    <source>
        <dbReference type="SAM" id="SignalP"/>
    </source>
</evidence>
<evidence type="ECO:0000256" key="1">
    <source>
        <dbReference type="SAM" id="MobiDB-lite"/>
    </source>
</evidence>
<feature type="signal peptide" evidence="2">
    <location>
        <begin position="1"/>
        <end position="22"/>
    </location>
</feature>
<accession>A0A7H0GZ89</accession>
<dbReference type="Proteomes" id="UP000516093">
    <property type="component" value="Chromosome"/>
</dbReference>
<dbReference type="AlphaFoldDB" id="A0A7H0GZ89"/>
<feature type="chain" id="PRO_5028868623" evidence="2">
    <location>
        <begin position="23"/>
        <end position="111"/>
    </location>
</feature>
<keyword evidence="4" id="KW-1185">Reference proteome</keyword>
<dbReference type="RefSeq" id="WP_187733815.1">
    <property type="nucleotide sequence ID" value="NZ_BMFN01000001.1"/>
</dbReference>
<evidence type="ECO:0000313" key="4">
    <source>
        <dbReference type="Proteomes" id="UP000516093"/>
    </source>
</evidence>
<proteinExistence type="predicted"/>
<feature type="region of interest" description="Disordered" evidence="1">
    <location>
        <begin position="57"/>
        <end position="111"/>
    </location>
</feature>
<keyword evidence="2" id="KW-0732">Signal</keyword>
<dbReference type="PROSITE" id="PS51257">
    <property type="entry name" value="PROKAR_LIPOPROTEIN"/>
    <property type="match status" value="1"/>
</dbReference>
<dbReference type="KEGG" id="hqi:H9L05_08650"/>
<sequence>MRSAVLLFVGFALSCSISTASAQTADTSPARLRAENRKALREARKYKSEYKESHLAVNRDDLRRSQPRALPQDGRGSLQFDHTGTAKVSEPSRVNLRLGKKKKYNQPSSEL</sequence>
<evidence type="ECO:0000313" key="3">
    <source>
        <dbReference type="EMBL" id="QNP53605.1"/>
    </source>
</evidence>
<organism evidence="3 4">
    <name type="scientific">Hymenobacter qilianensis</name>
    <dbReference type="NCBI Taxonomy" id="1385715"/>
    <lineage>
        <taxon>Bacteria</taxon>
        <taxon>Pseudomonadati</taxon>
        <taxon>Bacteroidota</taxon>
        <taxon>Cytophagia</taxon>
        <taxon>Cytophagales</taxon>
        <taxon>Hymenobacteraceae</taxon>
        <taxon>Hymenobacter</taxon>
    </lineage>
</organism>
<dbReference type="EMBL" id="CP060784">
    <property type="protein sequence ID" value="QNP53605.1"/>
    <property type="molecule type" value="Genomic_DNA"/>
</dbReference>
<protein>
    <submittedName>
        <fullName evidence="3">Uncharacterized protein</fullName>
    </submittedName>
</protein>